<protein>
    <submittedName>
        <fullName evidence="2">AAA family ATPase</fullName>
    </submittedName>
</protein>
<accession>A0AA90P0Y8</accession>
<dbReference type="AlphaFoldDB" id="A0AA90P0Y8"/>
<evidence type="ECO:0000313" key="2">
    <source>
        <dbReference type="EMBL" id="MDP0590091.1"/>
    </source>
</evidence>
<dbReference type="EMBL" id="JASXSV010000030">
    <property type="protein sequence ID" value="MDP0590091.1"/>
    <property type="molecule type" value="Genomic_DNA"/>
</dbReference>
<dbReference type="Proteomes" id="UP001178148">
    <property type="component" value="Unassembled WGS sequence"/>
</dbReference>
<dbReference type="Pfam" id="PF13175">
    <property type="entry name" value="AAA_15"/>
    <property type="match status" value="1"/>
</dbReference>
<gene>
    <name evidence="2" type="ORF">QS748_13265</name>
</gene>
<feature type="domain" description="Endonuclease GajA/Old nuclease/RecF-like AAA" evidence="1">
    <location>
        <begin position="5"/>
        <end position="69"/>
    </location>
</feature>
<reference evidence="2 3" key="1">
    <citation type="journal article" date="2023" name="bioRxiv">
        <title>An intranuclear bacterial parasite of deep-sea mussels expresses apoptosis inhibitors acquired from its host.</title>
        <authorList>
            <person name="Gonzalez Porras M.A."/>
            <person name="Assie A."/>
            <person name="Tietjen M."/>
            <person name="Violette M."/>
            <person name="Kleiner M."/>
            <person name="Gruber-Vodicka H."/>
            <person name="Dubilier N."/>
            <person name="Leisch N."/>
        </authorList>
    </citation>
    <scope>NUCLEOTIDE SEQUENCE [LARGE SCALE GENOMIC DNA]</scope>
    <source>
        <strain evidence="2">IAP13</strain>
    </source>
</reference>
<dbReference type="InterPro" id="IPR041685">
    <property type="entry name" value="AAA_GajA/Old/RecF-like"/>
</dbReference>
<organism evidence="2 3">
    <name type="scientific">Candidatus Endonucleibacter bathymodioli</name>
    <dbReference type="NCBI Taxonomy" id="539814"/>
    <lineage>
        <taxon>Bacteria</taxon>
        <taxon>Pseudomonadati</taxon>
        <taxon>Pseudomonadota</taxon>
        <taxon>Gammaproteobacteria</taxon>
        <taxon>Oceanospirillales</taxon>
        <taxon>Endozoicomonadaceae</taxon>
        <taxon>Candidatus Endonucleibacter</taxon>
    </lineage>
</organism>
<proteinExistence type="predicted"/>
<evidence type="ECO:0000313" key="3">
    <source>
        <dbReference type="Proteomes" id="UP001178148"/>
    </source>
</evidence>
<sequence>MGTRNEDIPINKRGSGVKRLILLNFFRAEAERRQNENNVPSIIYDIEEPETSKHQNHQRKLIEAFIELLTCRRLTTPNPLGI</sequence>
<keyword evidence="3" id="KW-1185">Reference proteome</keyword>
<comment type="caution">
    <text evidence="2">The sequence shown here is derived from an EMBL/GenBank/DDBJ whole genome shotgun (WGS) entry which is preliminary data.</text>
</comment>
<evidence type="ECO:0000259" key="1">
    <source>
        <dbReference type="Pfam" id="PF13175"/>
    </source>
</evidence>
<name>A0AA90P0Y8_9GAMM</name>